<dbReference type="EnsemblMetazoa" id="tetur03g06820.1">
    <property type="protein sequence ID" value="tetur03g06820.1"/>
    <property type="gene ID" value="tetur03g06820"/>
</dbReference>
<accession>T1K087</accession>
<feature type="compositionally biased region" description="Basic residues" evidence="1">
    <location>
        <begin position="79"/>
        <end position="105"/>
    </location>
</feature>
<reference evidence="3" key="2">
    <citation type="submission" date="2015-06" db="UniProtKB">
        <authorList>
            <consortium name="EnsemblMetazoa"/>
        </authorList>
    </citation>
    <scope>IDENTIFICATION</scope>
</reference>
<dbReference type="Proteomes" id="UP000015104">
    <property type="component" value="Unassembled WGS sequence"/>
</dbReference>
<protein>
    <submittedName>
        <fullName evidence="3">Uncharacterized protein</fullName>
    </submittedName>
</protein>
<reference evidence="4" key="1">
    <citation type="submission" date="2011-08" db="EMBL/GenBank/DDBJ databases">
        <authorList>
            <person name="Rombauts S."/>
        </authorList>
    </citation>
    <scope>NUCLEOTIDE SEQUENCE</scope>
    <source>
        <strain evidence="4">London</strain>
    </source>
</reference>
<dbReference type="EMBL" id="CAEY01001133">
    <property type="status" value="NOT_ANNOTATED_CDS"/>
    <property type="molecule type" value="Genomic_DNA"/>
</dbReference>
<evidence type="ECO:0000313" key="3">
    <source>
        <dbReference type="EnsemblMetazoa" id="tetur03g06820.1"/>
    </source>
</evidence>
<feature type="compositionally biased region" description="Basic and acidic residues" evidence="1">
    <location>
        <begin position="215"/>
        <end position="236"/>
    </location>
</feature>
<evidence type="ECO:0000256" key="2">
    <source>
        <dbReference type="SAM" id="SignalP"/>
    </source>
</evidence>
<feature type="compositionally biased region" description="Low complexity" evidence="1">
    <location>
        <begin position="43"/>
        <end position="57"/>
    </location>
</feature>
<keyword evidence="2" id="KW-0732">Signal</keyword>
<feature type="chain" id="PRO_5004591050" evidence="2">
    <location>
        <begin position="20"/>
        <end position="248"/>
    </location>
</feature>
<sequence>MRVCLISLCVILCAVYTQSESRQYYPGVGYVSTGDRPVKSSRLRAAPAAARNSQQRSRPARLREDYELLEREELAPARRQTRRNNRNSNRRSSARRSSPGRRYRLARNEATTVDPPPASEPVAPLPAQPAQAASQPSLSADSSPVRAFGGIFPNFQAGGLGGVTGGGFAQTNGPGAAFAAGFAQSSGSQSFAGGFGAVINHPKFPKFGGSGRPINKNDKDSDLDNVSSKDDARSDDSGFDDPIDDSER</sequence>
<feature type="region of interest" description="Disordered" evidence="1">
    <location>
        <begin position="30"/>
        <end position="145"/>
    </location>
</feature>
<keyword evidence="4" id="KW-1185">Reference proteome</keyword>
<evidence type="ECO:0000313" key="4">
    <source>
        <dbReference type="Proteomes" id="UP000015104"/>
    </source>
</evidence>
<feature type="compositionally biased region" description="Pro residues" evidence="1">
    <location>
        <begin position="114"/>
        <end position="127"/>
    </location>
</feature>
<organism evidence="3 4">
    <name type="scientific">Tetranychus urticae</name>
    <name type="common">Two-spotted spider mite</name>
    <dbReference type="NCBI Taxonomy" id="32264"/>
    <lineage>
        <taxon>Eukaryota</taxon>
        <taxon>Metazoa</taxon>
        <taxon>Ecdysozoa</taxon>
        <taxon>Arthropoda</taxon>
        <taxon>Chelicerata</taxon>
        <taxon>Arachnida</taxon>
        <taxon>Acari</taxon>
        <taxon>Acariformes</taxon>
        <taxon>Trombidiformes</taxon>
        <taxon>Prostigmata</taxon>
        <taxon>Eleutherengona</taxon>
        <taxon>Raphignathae</taxon>
        <taxon>Tetranychoidea</taxon>
        <taxon>Tetranychidae</taxon>
        <taxon>Tetranychus</taxon>
    </lineage>
</organism>
<dbReference type="AlphaFoldDB" id="T1K087"/>
<dbReference type="HOGENOM" id="CLU_1121337_0_0_1"/>
<evidence type="ECO:0000256" key="1">
    <source>
        <dbReference type="SAM" id="MobiDB-lite"/>
    </source>
</evidence>
<feature type="signal peptide" evidence="2">
    <location>
        <begin position="1"/>
        <end position="19"/>
    </location>
</feature>
<name>T1K087_TETUR</name>
<feature type="compositionally biased region" description="Acidic residues" evidence="1">
    <location>
        <begin position="237"/>
        <end position="248"/>
    </location>
</feature>
<feature type="compositionally biased region" description="Basic and acidic residues" evidence="1">
    <location>
        <begin position="61"/>
        <end position="76"/>
    </location>
</feature>
<feature type="compositionally biased region" description="Low complexity" evidence="1">
    <location>
        <begin position="128"/>
        <end position="144"/>
    </location>
</feature>
<feature type="region of interest" description="Disordered" evidence="1">
    <location>
        <begin position="202"/>
        <end position="248"/>
    </location>
</feature>
<proteinExistence type="predicted"/>